<name>A0A9D5D176_9LILI</name>
<feature type="compositionally biased region" description="Polar residues" evidence="1">
    <location>
        <begin position="108"/>
        <end position="118"/>
    </location>
</feature>
<dbReference type="InterPro" id="IPR039280">
    <property type="entry name" value="VUP"/>
</dbReference>
<gene>
    <name evidence="2" type="ORF">J5N97_011473</name>
</gene>
<reference evidence="2" key="2">
    <citation type="journal article" date="2022" name="Hortic Res">
        <title>The genome of Dioscorea zingiberensis sheds light on the biosynthesis, origin and evolution of the medicinally important diosgenin saponins.</title>
        <authorList>
            <person name="Li Y."/>
            <person name="Tan C."/>
            <person name="Li Z."/>
            <person name="Guo J."/>
            <person name="Li S."/>
            <person name="Chen X."/>
            <person name="Wang C."/>
            <person name="Dai X."/>
            <person name="Yang H."/>
            <person name="Song W."/>
            <person name="Hou L."/>
            <person name="Xu J."/>
            <person name="Tong Z."/>
            <person name="Xu A."/>
            <person name="Yuan X."/>
            <person name="Wang W."/>
            <person name="Yang Q."/>
            <person name="Chen L."/>
            <person name="Sun Z."/>
            <person name="Wang K."/>
            <person name="Pan B."/>
            <person name="Chen J."/>
            <person name="Bao Y."/>
            <person name="Liu F."/>
            <person name="Qi X."/>
            <person name="Gang D.R."/>
            <person name="Wen J."/>
            <person name="Li J."/>
        </authorList>
    </citation>
    <scope>NUCLEOTIDE SEQUENCE</scope>
    <source>
        <strain evidence="2">Dzin_1.0</strain>
    </source>
</reference>
<feature type="region of interest" description="Disordered" evidence="1">
    <location>
        <begin position="33"/>
        <end position="62"/>
    </location>
</feature>
<dbReference type="AlphaFoldDB" id="A0A9D5D176"/>
<feature type="compositionally biased region" description="Acidic residues" evidence="1">
    <location>
        <begin position="39"/>
        <end position="54"/>
    </location>
</feature>
<dbReference type="EMBL" id="JAGGNH010000002">
    <property type="protein sequence ID" value="KAJ0983218.1"/>
    <property type="molecule type" value="Genomic_DNA"/>
</dbReference>
<comment type="caution">
    <text evidence="2">The sequence shown here is derived from an EMBL/GenBank/DDBJ whole genome shotgun (WGS) entry which is preliminary data.</text>
</comment>
<feature type="region of interest" description="Disordered" evidence="1">
    <location>
        <begin position="93"/>
        <end position="160"/>
    </location>
</feature>
<dbReference type="GO" id="GO:0010089">
    <property type="term" value="P:xylem development"/>
    <property type="evidence" value="ECO:0007669"/>
    <property type="project" value="InterPro"/>
</dbReference>
<dbReference type="PANTHER" id="PTHR33974:SF2">
    <property type="entry name" value="VASCULAR-RELATED UNKNOWN PROTEIN 1"/>
    <property type="match status" value="1"/>
</dbReference>
<evidence type="ECO:0000313" key="2">
    <source>
        <dbReference type="EMBL" id="KAJ0983218.1"/>
    </source>
</evidence>
<protein>
    <submittedName>
        <fullName evidence="2">Uncharacterized protein</fullName>
    </submittedName>
</protein>
<accession>A0A9D5D176</accession>
<evidence type="ECO:0000313" key="3">
    <source>
        <dbReference type="Proteomes" id="UP001085076"/>
    </source>
</evidence>
<feature type="compositionally biased region" description="Basic and acidic residues" evidence="1">
    <location>
        <begin position="131"/>
        <end position="156"/>
    </location>
</feature>
<evidence type="ECO:0000256" key="1">
    <source>
        <dbReference type="SAM" id="MobiDB-lite"/>
    </source>
</evidence>
<keyword evidence="3" id="KW-1185">Reference proteome</keyword>
<proteinExistence type="predicted"/>
<dbReference type="PANTHER" id="PTHR33974">
    <property type="entry name" value="VASCULAR-RELATED UNKNOWN PROTEIN 1-RELATED"/>
    <property type="match status" value="1"/>
</dbReference>
<dbReference type="Proteomes" id="UP001085076">
    <property type="component" value="Miscellaneous, Linkage group lg02"/>
</dbReference>
<reference evidence="2" key="1">
    <citation type="submission" date="2021-03" db="EMBL/GenBank/DDBJ databases">
        <authorList>
            <person name="Li Z."/>
            <person name="Yang C."/>
        </authorList>
    </citation>
    <scope>NUCLEOTIDE SEQUENCE</scope>
    <source>
        <strain evidence="2">Dzin_1.0</strain>
        <tissue evidence="2">Leaf</tissue>
    </source>
</reference>
<sequence>MEKSISKTVFSKEGTTSEESGWTWYFEDFLASERRREEEEGEDDDEDDDDDDDDMHSNFVCGSSMVSDAASYAAWKSSVPVNTSKSCKKLSFKKRKARGVLDDDSLEDTASSPANSPKVSDLNHRVMAQRKPQDNKDISEEKRVGNGEDAEMKSDETNELGFVERTSNCTELKKRGLCLVPLSMFVDYHDK</sequence>
<organism evidence="2 3">
    <name type="scientific">Dioscorea zingiberensis</name>
    <dbReference type="NCBI Taxonomy" id="325984"/>
    <lineage>
        <taxon>Eukaryota</taxon>
        <taxon>Viridiplantae</taxon>
        <taxon>Streptophyta</taxon>
        <taxon>Embryophyta</taxon>
        <taxon>Tracheophyta</taxon>
        <taxon>Spermatophyta</taxon>
        <taxon>Magnoliopsida</taxon>
        <taxon>Liliopsida</taxon>
        <taxon>Dioscoreales</taxon>
        <taxon>Dioscoreaceae</taxon>
        <taxon>Dioscorea</taxon>
    </lineage>
</organism>
<dbReference type="OrthoDB" id="779856at2759"/>